<name>A0A964XRR2_9PROT</name>
<sequence>MALATSLQKTASKLMAKFGGEVSIRRIATGAYNTTTGSASVTATTTIVRGVLENVSEREVNDLIKGTDRKLTVAAVDLAAEPTVADQVTVGGRILQTVEVRRIEQDNTAIVYEIFLRE</sequence>
<evidence type="ECO:0000313" key="2">
    <source>
        <dbReference type="Proteomes" id="UP000713222"/>
    </source>
</evidence>
<accession>A0A964XRR2</accession>
<proteinExistence type="predicted"/>
<dbReference type="Proteomes" id="UP000713222">
    <property type="component" value="Unassembled WGS sequence"/>
</dbReference>
<evidence type="ECO:0000313" key="1">
    <source>
        <dbReference type="EMBL" id="NBN87482.1"/>
    </source>
</evidence>
<reference evidence="1" key="1">
    <citation type="submission" date="2018-10" db="EMBL/GenBank/DDBJ databases">
        <title>Iterative Subtractive Binning of Freshwater Chronoseries Metagenomes Recovers Nearly Complete Genomes from over Four Hundred Novel Species.</title>
        <authorList>
            <person name="Rodriguez-R L.M."/>
            <person name="Tsementzi D."/>
            <person name="Luo C."/>
            <person name="Konstantinidis K.T."/>
        </authorList>
    </citation>
    <scope>NUCLEOTIDE SEQUENCE</scope>
    <source>
        <strain evidence="1">WB7_6_001</strain>
    </source>
</reference>
<comment type="caution">
    <text evidence="1">The sequence shown here is derived from an EMBL/GenBank/DDBJ whole genome shotgun (WGS) entry which is preliminary data.</text>
</comment>
<protein>
    <submittedName>
        <fullName evidence="1">Uncharacterized protein</fullName>
    </submittedName>
</protein>
<gene>
    <name evidence="1" type="ORF">EBV32_00070</name>
</gene>
<dbReference type="AlphaFoldDB" id="A0A964XRR2"/>
<dbReference type="EMBL" id="RGET01000001">
    <property type="protein sequence ID" value="NBN87482.1"/>
    <property type="molecule type" value="Genomic_DNA"/>
</dbReference>
<organism evidence="1 2">
    <name type="scientific">Candidatus Fonsibacter lacus</name>
    <dbReference type="NCBI Taxonomy" id="2576439"/>
    <lineage>
        <taxon>Bacteria</taxon>
        <taxon>Pseudomonadati</taxon>
        <taxon>Pseudomonadota</taxon>
        <taxon>Alphaproteobacteria</taxon>
        <taxon>Candidatus Pelagibacterales</taxon>
        <taxon>Candidatus Pelagibacterales incertae sedis</taxon>
        <taxon>Candidatus Fonsibacter</taxon>
    </lineage>
</organism>